<gene>
    <name evidence="2" type="ORF">QBC46DRAFT_388230</name>
</gene>
<feature type="chain" id="PRO_5042954892" evidence="1">
    <location>
        <begin position="24"/>
        <end position="126"/>
    </location>
</feature>
<accession>A0AAN6N5K9</accession>
<keyword evidence="1" id="KW-0732">Signal</keyword>
<keyword evidence="3" id="KW-1185">Reference proteome</keyword>
<organism evidence="2 3">
    <name type="scientific">Diplogelasinospora grovesii</name>
    <dbReference type="NCBI Taxonomy" id="303347"/>
    <lineage>
        <taxon>Eukaryota</taxon>
        <taxon>Fungi</taxon>
        <taxon>Dikarya</taxon>
        <taxon>Ascomycota</taxon>
        <taxon>Pezizomycotina</taxon>
        <taxon>Sordariomycetes</taxon>
        <taxon>Sordariomycetidae</taxon>
        <taxon>Sordariales</taxon>
        <taxon>Diplogelasinosporaceae</taxon>
        <taxon>Diplogelasinospora</taxon>
    </lineage>
</organism>
<evidence type="ECO:0000256" key="1">
    <source>
        <dbReference type="SAM" id="SignalP"/>
    </source>
</evidence>
<dbReference type="AlphaFoldDB" id="A0AAN6N5K9"/>
<sequence>MKSLMSLLSPLFAIITTTAVVLGLNQGGFGQTCPDWKLVSDSPTCALEAVCAMSQKKPDGTPQWRDTVLDLTLCMLLNRAGYLMWNTSTHPSGIPWYFNPPPLFLFRNLTNPPETNSHTPGFGLVT</sequence>
<reference evidence="3" key="1">
    <citation type="journal article" date="2023" name="Mol. Phylogenet. Evol.">
        <title>Genome-scale phylogeny and comparative genomics of the fungal order Sordariales.</title>
        <authorList>
            <person name="Hensen N."/>
            <person name="Bonometti L."/>
            <person name="Westerberg I."/>
            <person name="Brannstrom I.O."/>
            <person name="Guillou S."/>
            <person name="Cros-Aarteil S."/>
            <person name="Calhoun S."/>
            <person name="Haridas S."/>
            <person name="Kuo A."/>
            <person name="Mondo S."/>
            <person name="Pangilinan J."/>
            <person name="Riley R."/>
            <person name="LaButti K."/>
            <person name="Andreopoulos B."/>
            <person name="Lipzen A."/>
            <person name="Chen C."/>
            <person name="Yan M."/>
            <person name="Daum C."/>
            <person name="Ng V."/>
            <person name="Clum A."/>
            <person name="Steindorff A."/>
            <person name="Ohm R.A."/>
            <person name="Martin F."/>
            <person name="Silar P."/>
            <person name="Natvig D.O."/>
            <person name="Lalanne C."/>
            <person name="Gautier V."/>
            <person name="Ament-Velasquez S.L."/>
            <person name="Kruys A."/>
            <person name="Hutchinson M.I."/>
            <person name="Powell A.J."/>
            <person name="Barry K."/>
            <person name="Miller A.N."/>
            <person name="Grigoriev I.V."/>
            <person name="Debuchy R."/>
            <person name="Gladieux P."/>
            <person name="Hiltunen Thoren M."/>
            <person name="Johannesson H."/>
        </authorList>
    </citation>
    <scope>NUCLEOTIDE SEQUENCE [LARGE SCALE GENOMIC DNA]</scope>
    <source>
        <strain evidence="3">CBS 340.73</strain>
    </source>
</reference>
<feature type="signal peptide" evidence="1">
    <location>
        <begin position="1"/>
        <end position="23"/>
    </location>
</feature>
<dbReference type="Proteomes" id="UP001303473">
    <property type="component" value="Unassembled WGS sequence"/>
</dbReference>
<protein>
    <submittedName>
        <fullName evidence="2">Uncharacterized protein</fullName>
    </submittedName>
</protein>
<comment type="caution">
    <text evidence="2">The sequence shown here is derived from an EMBL/GenBank/DDBJ whole genome shotgun (WGS) entry which is preliminary data.</text>
</comment>
<dbReference type="EMBL" id="MU853814">
    <property type="protein sequence ID" value="KAK3939240.1"/>
    <property type="molecule type" value="Genomic_DNA"/>
</dbReference>
<proteinExistence type="predicted"/>
<evidence type="ECO:0000313" key="2">
    <source>
        <dbReference type="EMBL" id="KAK3939240.1"/>
    </source>
</evidence>
<evidence type="ECO:0000313" key="3">
    <source>
        <dbReference type="Proteomes" id="UP001303473"/>
    </source>
</evidence>
<name>A0AAN6N5K9_9PEZI</name>